<evidence type="ECO:0000313" key="2">
    <source>
        <dbReference type="EMBL" id="KRM43086.1"/>
    </source>
</evidence>
<proteinExistence type="predicted"/>
<sequence>MGQLRKQIAFRRKTSLLFRYSFDSAMGLVTCLMIQFGFELLNLESPSKSLGNFVIDTLIWAAPLIVIGLIIDVFSGSQD</sequence>
<comment type="caution">
    <text evidence="2">The sequence shown here is derived from an EMBL/GenBank/DDBJ whole genome shotgun (WGS) entry which is preliminary data.</text>
</comment>
<reference evidence="2 3" key="1">
    <citation type="journal article" date="2015" name="Genome Announc.">
        <title>Expanding the biotechnology potential of lactobacilli through comparative genomics of 213 strains and associated genera.</title>
        <authorList>
            <person name="Sun Z."/>
            <person name="Harris H.M."/>
            <person name="McCann A."/>
            <person name="Guo C."/>
            <person name="Argimon S."/>
            <person name="Zhang W."/>
            <person name="Yang X."/>
            <person name="Jeffery I.B."/>
            <person name="Cooney J.C."/>
            <person name="Kagawa T.F."/>
            <person name="Liu W."/>
            <person name="Song Y."/>
            <person name="Salvetti E."/>
            <person name="Wrobel A."/>
            <person name="Rasinkangas P."/>
            <person name="Parkhill J."/>
            <person name="Rea M.C."/>
            <person name="O'Sullivan O."/>
            <person name="Ritari J."/>
            <person name="Douillard F.P."/>
            <person name="Paul Ross R."/>
            <person name="Yang R."/>
            <person name="Briner A.E."/>
            <person name="Felis G.E."/>
            <person name="de Vos W.M."/>
            <person name="Barrangou R."/>
            <person name="Klaenhammer T.R."/>
            <person name="Caufield P.W."/>
            <person name="Cui Y."/>
            <person name="Zhang H."/>
            <person name="O'Toole P.W."/>
        </authorList>
    </citation>
    <scope>NUCLEOTIDE SEQUENCE [LARGE SCALE GENOMIC DNA]</scope>
    <source>
        <strain evidence="2 3">DSM 18390</strain>
    </source>
</reference>
<dbReference type="EMBL" id="AZFZ01000038">
    <property type="protein sequence ID" value="KRM43086.1"/>
    <property type="molecule type" value="Genomic_DNA"/>
</dbReference>
<dbReference type="AlphaFoldDB" id="A0A0R1YKP2"/>
<dbReference type="PATRIC" id="fig|1423786.4.peg.1788"/>
<evidence type="ECO:0000256" key="1">
    <source>
        <dbReference type="SAM" id="Phobius"/>
    </source>
</evidence>
<keyword evidence="1" id="KW-0812">Transmembrane</keyword>
<keyword evidence="1" id="KW-0472">Membrane</keyword>
<accession>A0A0R1YKP2</accession>
<keyword evidence="1" id="KW-1133">Transmembrane helix</keyword>
<feature type="transmembrane region" description="Helical" evidence="1">
    <location>
        <begin position="58"/>
        <end position="75"/>
    </location>
</feature>
<protein>
    <submittedName>
        <fullName evidence="2">Uncharacterized protein</fullName>
    </submittedName>
</protein>
<gene>
    <name evidence="2" type="ORF">FD47_GL001681</name>
</gene>
<name>A0A0R1YKP2_9LACO</name>
<dbReference type="Proteomes" id="UP000051010">
    <property type="component" value="Unassembled WGS sequence"/>
</dbReference>
<evidence type="ECO:0000313" key="3">
    <source>
        <dbReference type="Proteomes" id="UP000051010"/>
    </source>
</evidence>
<feature type="transmembrane region" description="Helical" evidence="1">
    <location>
        <begin position="20"/>
        <end position="38"/>
    </location>
</feature>
<organism evidence="2 3">
    <name type="scientific">Lentilactobacillus parafarraginis DSM 18390 = JCM 14109</name>
    <dbReference type="NCBI Taxonomy" id="1423786"/>
    <lineage>
        <taxon>Bacteria</taxon>
        <taxon>Bacillati</taxon>
        <taxon>Bacillota</taxon>
        <taxon>Bacilli</taxon>
        <taxon>Lactobacillales</taxon>
        <taxon>Lactobacillaceae</taxon>
        <taxon>Lentilactobacillus</taxon>
    </lineage>
</organism>